<evidence type="ECO:0000313" key="12">
    <source>
        <dbReference type="Proteomes" id="UP000000639"/>
    </source>
</evidence>
<dbReference type="CDD" id="cd03215">
    <property type="entry name" value="ABC_Carb_Monos_II"/>
    <property type="match status" value="1"/>
</dbReference>
<dbReference type="Pfam" id="PF00005">
    <property type="entry name" value="ABC_tran"/>
    <property type="match status" value="2"/>
</dbReference>
<dbReference type="eggNOG" id="COG1129">
    <property type="taxonomic scope" value="Bacteria"/>
</dbReference>
<dbReference type="PROSITE" id="PS50893">
    <property type="entry name" value="ABC_TRANSPORTER_2"/>
    <property type="match status" value="2"/>
</dbReference>
<evidence type="ECO:0000259" key="10">
    <source>
        <dbReference type="PROSITE" id="PS50893"/>
    </source>
</evidence>
<keyword evidence="5" id="KW-0677">Repeat</keyword>
<keyword evidence="4" id="KW-0762">Sugar transport</keyword>
<keyword evidence="2" id="KW-0813">Transport</keyword>
<keyword evidence="9" id="KW-0472">Membrane</keyword>
<dbReference type="STRING" id="357804.Ping_2787"/>
<dbReference type="InterPro" id="IPR017871">
    <property type="entry name" value="ABC_transporter-like_CS"/>
</dbReference>
<dbReference type="Gene3D" id="3.40.50.300">
    <property type="entry name" value="P-loop containing nucleotide triphosphate hydrolases"/>
    <property type="match status" value="2"/>
</dbReference>
<dbReference type="GO" id="GO:0005524">
    <property type="term" value="F:ATP binding"/>
    <property type="evidence" value="ECO:0007669"/>
    <property type="project" value="UniProtKB-KW"/>
</dbReference>
<evidence type="ECO:0000256" key="5">
    <source>
        <dbReference type="ARBA" id="ARBA00022737"/>
    </source>
</evidence>
<organism evidence="11 12">
    <name type="scientific">Psychromonas ingrahamii (strain DSM 17664 / CCUG 51855 / 37)</name>
    <dbReference type="NCBI Taxonomy" id="357804"/>
    <lineage>
        <taxon>Bacteria</taxon>
        <taxon>Pseudomonadati</taxon>
        <taxon>Pseudomonadota</taxon>
        <taxon>Gammaproteobacteria</taxon>
        <taxon>Alteromonadales</taxon>
        <taxon>Psychromonadaceae</taxon>
        <taxon>Psychromonas</taxon>
    </lineage>
</organism>
<comment type="subcellular location">
    <subcellularLocation>
        <location evidence="1">Cell membrane</location>
        <topology evidence="1">Peripheral membrane protein</topology>
    </subcellularLocation>
</comment>
<evidence type="ECO:0000256" key="1">
    <source>
        <dbReference type="ARBA" id="ARBA00004202"/>
    </source>
</evidence>
<sequence>MSNPNLILSISNITKKFPPSVVALSDVSLDIYTGEVHAIVGENGAGKSTLMKVIAGVHKPTSGTINYEGNDVVLSNPIIAKKMGILLIHQELSLVEEMTVAENIFIGEYPTKMQGLVDYKLLYKRTDEIITKLKCNFSSKDKVSHLSIAQKQMVEISRALVMKPKVIIFDEPTASLTDTEKFVLMDLINTLKKEGVAIVYISHRMDEIFTLSDRISVLRDGEHRKTVKTQATDIDEVIKLMIGRELNLDHIERNNKYDKTVIELKNLTQKNVFKDISFSVKQGEILGMYGLIGAGRTEVAEAIFGIRKIDSGEIYINDQLADINSSEKAVKNGIALVPEDRKEQGLVLEMSCKENLTLSILQTIGNFGFLNSDLEKKLMLEYKDLLSIKMADINDKISTLSGGNQQKIIIGKWLVTNPKLLILDEPTRGIDIGSKAEIHNLIRKLANEGYAILVISSEMPEVISLSDRVLVLRDGQISGEFSGKDITEEDLALTI</sequence>
<dbReference type="InterPro" id="IPR027417">
    <property type="entry name" value="P-loop_NTPase"/>
</dbReference>
<dbReference type="GO" id="GO:0005886">
    <property type="term" value="C:plasma membrane"/>
    <property type="evidence" value="ECO:0007669"/>
    <property type="project" value="UniProtKB-SubCell"/>
</dbReference>
<dbReference type="InterPro" id="IPR050107">
    <property type="entry name" value="ABC_carbohydrate_import_ATPase"/>
</dbReference>
<dbReference type="PANTHER" id="PTHR43790:SF3">
    <property type="entry name" value="D-ALLOSE IMPORT ATP-BINDING PROTEIN ALSA-RELATED"/>
    <property type="match status" value="1"/>
</dbReference>
<name>A1SYC9_PSYIN</name>
<protein>
    <submittedName>
        <fullName evidence="11">Monosaccharide ABC transporter ATP-binding protein, CUT2 family</fullName>
    </submittedName>
</protein>
<keyword evidence="12" id="KW-1185">Reference proteome</keyword>
<proteinExistence type="predicted"/>
<evidence type="ECO:0000256" key="8">
    <source>
        <dbReference type="ARBA" id="ARBA00022967"/>
    </source>
</evidence>
<keyword evidence="8" id="KW-1278">Translocase</keyword>
<feature type="domain" description="ABC transporter" evidence="10">
    <location>
        <begin position="8"/>
        <end position="245"/>
    </location>
</feature>
<dbReference type="PANTHER" id="PTHR43790">
    <property type="entry name" value="CARBOHYDRATE TRANSPORT ATP-BINDING PROTEIN MG119-RELATED"/>
    <property type="match status" value="1"/>
</dbReference>
<dbReference type="OrthoDB" id="9776369at2"/>
<reference evidence="11 12" key="1">
    <citation type="submission" date="2007-01" db="EMBL/GenBank/DDBJ databases">
        <title>Complete sequence of Psychromonas ingrahamii 37.</title>
        <authorList>
            <consortium name="US DOE Joint Genome Institute"/>
            <person name="Copeland A."/>
            <person name="Lucas S."/>
            <person name="Lapidus A."/>
            <person name="Barry K."/>
            <person name="Detter J.C."/>
            <person name="Glavina del Rio T."/>
            <person name="Hammon N."/>
            <person name="Israni S."/>
            <person name="Dalin E."/>
            <person name="Tice H."/>
            <person name="Pitluck S."/>
            <person name="Thompson L.S."/>
            <person name="Brettin T."/>
            <person name="Bruce D."/>
            <person name="Han C."/>
            <person name="Tapia R."/>
            <person name="Schmutz J."/>
            <person name="Larimer F."/>
            <person name="Land M."/>
            <person name="Hauser L."/>
            <person name="Kyrpides N."/>
            <person name="Ivanova N."/>
            <person name="Staley J."/>
            <person name="Richardson P."/>
        </authorList>
    </citation>
    <scope>NUCLEOTIDE SEQUENCE [LARGE SCALE GENOMIC DNA]</scope>
    <source>
        <strain evidence="11 12">37</strain>
    </source>
</reference>
<keyword evidence="3" id="KW-1003">Cell membrane</keyword>
<evidence type="ECO:0000256" key="4">
    <source>
        <dbReference type="ARBA" id="ARBA00022597"/>
    </source>
</evidence>
<dbReference type="FunFam" id="3.40.50.300:FF:000127">
    <property type="entry name" value="Ribose import ATP-binding protein RbsA"/>
    <property type="match status" value="1"/>
</dbReference>
<dbReference type="PROSITE" id="PS00211">
    <property type="entry name" value="ABC_TRANSPORTER_1"/>
    <property type="match status" value="1"/>
</dbReference>
<dbReference type="SMART" id="SM00382">
    <property type="entry name" value="AAA"/>
    <property type="match status" value="2"/>
</dbReference>
<evidence type="ECO:0000256" key="9">
    <source>
        <dbReference type="ARBA" id="ARBA00023136"/>
    </source>
</evidence>
<evidence type="ECO:0000256" key="3">
    <source>
        <dbReference type="ARBA" id="ARBA00022475"/>
    </source>
</evidence>
<keyword evidence="7 11" id="KW-0067">ATP-binding</keyword>
<dbReference type="AlphaFoldDB" id="A1SYC9"/>
<evidence type="ECO:0000256" key="6">
    <source>
        <dbReference type="ARBA" id="ARBA00022741"/>
    </source>
</evidence>
<evidence type="ECO:0000313" key="11">
    <source>
        <dbReference type="EMBL" id="ABM04494.1"/>
    </source>
</evidence>
<evidence type="ECO:0000256" key="2">
    <source>
        <dbReference type="ARBA" id="ARBA00022448"/>
    </source>
</evidence>
<dbReference type="RefSeq" id="WP_011771049.1">
    <property type="nucleotide sequence ID" value="NC_008709.1"/>
</dbReference>
<dbReference type="Proteomes" id="UP000000639">
    <property type="component" value="Chromosome"/>
</dbReference>
<accession>A1SYC9</accession>
<gene>
    <name evidence="11" type="ordered locus">Ping_2787</name>
</gene>
<dbReference type="KEGG" id="pin:Ping_2787"/>
<dbReference type="InterPro" id="IPR003439">
    <property type="entry name" value="ABC_transporter-like_ATP-bd"/>
</dbReference>
<dbReference type="SUPFAM" id="SSF52540">
    <property type="entry name" value="P-loop containing nucleoside triphosphate hydrolases"/>
    <property type="match status" value="2"/>
</dbReference>
<dbReference type="CDD" id="cd03216">
    <property type="entry name" value="ABC_Carb_Monos_I"/>
    <property type="match status" value="1"/>
</dbReference>
<keyword evidence="6" id="KW-0547">Nucleotide-binding</keyword>
<evidence type="ECO:0000256" key="7">
    <source>
        <dbReference type="ARBA" id="ARBA00022840"/>
    </source>
</evidence>
<dbReference type="InterPro" id="IPR003593">
    <property type="entry name" value="AAA+_ATPase"/>
</dbReference>
<feature type="domain" description="ABC transporter" evidence="10">
    <location>
        <begin position="246"/>
        <end position="495"/>
    </location>
</feature>
<dbReference type="GO" id="GO:0016887">
    <property type="term" value="F:ATP hydrolysis activity"/>
    <property type="evidence" value="ECO:0007669"/>
    <property type="project" value="InterPro"/>
</dbReference>
<dbReference type="HOGENOM" id="CLU_000604_92_3_6"/>
<dbReference type="EMBL" id="CP000510">
    <property type="protein sequence ID" value="ABM04494.1"/>
    <property type="molecule type" value="Genomic_DNA"/>
</dbReference>